<protein>
    <submittedName>
        <fullName evidence="2">Putative membrane protein</fullName>
    </submittedName>
</protein>
<evidence type="ECO:0000313" key="2">
    <source>
        <dbReference type="EMBL" id="SCM56861.1"/>
    </source>
</evidence>
<keyword evidence="3" id="KW-1185">Reference proteome</keyword>
<reference evidence="2 3" key="1">
    <citation type="submission" date="2016-08" db="EMBL/GenBank/DDBJ databases">
        <authorList>
            <person name="Seilhamer J.J."/>
        </authorList>
    </citation>
    <scope>NUCLEOTIDE SEQUENCE [LARGE SCALE GENOMIC DNA]</scope>
    <source>
        <strain evidence="2">ING2-E5A</strain>
    </source>
</reference>
<evidence type="ECO:0000313" key="3">
    <source>
        <dbReference type="Proteomes" id="UP000178485"/>
    </source>
</evidence>
<feature type="transmembrane region" description="Helical" evidence="1">
    <location>
        <begin position="72"/>
        <end position="96"/>
    </location>
</feature>
<name>A0A1G4G5X2_9BACT</name>
<gene>
    <name evidence="2" type="ORF">ING2E5A_1077</name>
</gene>
<dbReference type="Pfam" id="PF04246">
    <property type="entry name" value="RseC_MucC"/>
    <property type="match status" value="1"/>
</dbReference>
<keyword evidence="1" id="KW-0472">Membrane</keyword>
<dbReference type="PANTHER" id="PTHR35867">
    <property type="entry name" value="PROTEIN RSEC"/>
    <property type="match status" value="1"/>
</dbReference>
<dbReference type="RefSeq" id="WP_071136485.1">
    <property type="nucleotide sequence ID" value="NZ_DUQN01000126.1"/>
</dbReference>
<keyword evidence="1" id="KW-1133">Transmembrane helix</keyword>
<organism evidence="2 3">
    <name type="scientific">Petrimonas mucosa</name>
    <dbReference type="NCBI Taxonomy" id="1642646"/>
    <lineage>
        <taxon>Bacteria</taxon>
        <taxon>Pseudomonadati</taxon>
        <taxon>Bacteroidota</taxon>
        <taxon>Bacteroidia</taxon>
        <taxon>Bacteroidales</taxon>
        <taxon>Dysgonomonadaceae</taxon>
        <taxon>Petrimonas</taxon>
    </lineage>
</organism>
<proteinExistence type="predicted"/>
<dbReference type="KEGG" id="pmuc:ING2E5A_1077"/>
<dbReference type="InterPro" id="IPR007359">
    <property type="entry name" value="SigmaE_reg_RseC_MucC"/>
</dbReference>
<feature type="transmembrane region" description="Helical" evidence="1">
    <location>
        <begin position="102"/>
        <end position="120"/>
    </location>
</feature>
<dbReference type="STRING" id="1642646.ING2E5A_1077"/>
<accession>A0A1G4G5X2</accession>
<evidence type="ECO:0000256" key="1">
    <source>
        <dbReference type="SAM" id="Phobius"/>
    </source>
</evidence>
<dbReference type="AlphaFoldDB" id="A0A1G4G5X2"/>
<sequence length="136" mass="15011">MIEHQGIITAISDKKISVKILQQSACSSCHAKGACMAADSKEKTIEVTNVEGNYKLNDLVTLECKESMGYRAVLWAFVVPVVILVSTIIVATSAWRWGETEAAVASVLALAPYYLLLYFLRHKMAGSFKFTIKNNH</sequence>
<keyword evidence="1" id="KW-0812">Transmembrane</keyword>
<dbReference type="EMBL" id="LT608328">
    <property type="protein sequence ID" value="SCM56861.1"/>
    <property type="molecule type" value="Genomic_DNA"/>
</dbReference>
<dbReference type="PANTHER" id="PTHR35867:SF1">
    <property type="entry name" value="PROTEIN RSEC"/>
    <property type="match status" value="1"/>
</dbReference>
<dbReference type="Proteomes" id="UP000178485">
    <property type="component" value="Chromosome i"/>
</dbReference>